<dbReference type="PANTHER" id="PTHR37984:SF11">
    <property type="entry name" value="INTEGRASE CATALYTIC DOMAIN-CONTAINING PROTEIN"/>
    <property type="match status" value="1"/>
</dbReference>
<dbReference type="InterPro" id="IPR000477">
    <property type="entry name" value="RT_dom"/>
</dbReference>
<comment type="caution">
    <text evidence="2">The sequence shown here is derived from an EMBL/GenBank/DDBJ whole genome shotgun (WGS) entry which is preliminary data.</text>
</comment>
<reference evidence="2" key="1">
    <citation type="submission" date="2020-04" db="EMBL/GenBank/DDBJ databases">
        <authorList>
            <person name="Alioto T."/>
            <person name="Alioto T."/>
            <person name="Gomez Garrido J."/>
        </authorList>
    </citation>
    <scope>NUCLEOTIDE SEQUENCE</scope>
    <source>
        <strain evidence="2">A484AB</strain>
    </source>
</reference>
<name>A0A7D9L9J3_PARCT</name>
<evidence type="ECO:0000313" key="2">
    <source>
        <dbReference type="EMBL" id="CAB4028566.1"/>
    </source>
</evidence>
<dbReference type="Gene3D" id="3.10.10.10">
    <property type="entry name" value="HIV Type 1 Reverse Transcriptase, subunit A, domain 1"/>
    <property type="match status" value="1"/>
</dbReference>
<feature type="domain" description="Reverse transcriptase" evidence="1">
    <location>
        <begin position="24"/>
        <end position="95"/>
    </location>
</feature>
<dbReference type="Gene3D" id="3.30.70.270">
    <property type="match status" value="1"/>
</dbReference>
<dbReference type="SUPFAM" id="SSF56672">
    <property type="entry name" value="DNA/RNA polymerases"/>
    <property type="match status" value="1"/>
</dbReference>
<evidence type="ECO:0000259" key="1">
    <source>
        <dbReference type="Pfam" id="PF00078"/>
    </source>
</evidence>
<keyword evidence="3" id="KW-1185">Reference proteome</keyword>
<dbReference type="OrthoDB" id="8007176at2759"/>
<gene>
    <name evidence="2" type="ORF">PACLA_8A038344</name>
</gene>
<protein>
    <submittedName>
        <fullName evidence="2">Transposon Ty3-I Gag-Pol poly</fullName>
    </submittedName>
</protein>
<accession>A0A7D9L9J3</accession>
<dbReference type="PANTHER" id="PTHR37984">
    <property type="entry name" value="PROTEIN CBG26694"/>
    <property type="match status" value="1"/>
</dbReference>
<dbReference type="InterPro" id="IPR050951">
    <property type="entry name" value="Retrovirus_Pol_polyprotein"/>
</dbReference>
<sequence>MEKDDIIEKTEGPTPWVSPIVVVPKPKSPNDVRICVDMRAVNKAIQRERHITPTIDDVIADLNDAKVFSKLDLNQGYHQLELSEESRYVTTFSTQVGLRRYKRDSTKPALNILDMYSHRRAFHLTLAKSKLYATPNLHPIQTKSEVF</sequence>
<dbReference type="Pfam" id="PF00078">
    <property type="entry name" value="RVT_1"/>
    <property type="match status" value="1"/>
</dbReference>
<organism evidence="2 3">
    <name type="scientific">Paramuricea clavata</name>
    <name type="common">Red gorgonian</name>
    <name type="synonym">Violescent sea-whip</name>
    <dbReference type="NCBI Taxonomy" id="317549"/>
    <lineage>
        <taxon>Eukaryota</taxon>
        <taxon>Metazoa</taxon>
        <taxon>Cnidaria</taxon>
        <taxon>Anthozoa</taxon>
        <taxon>Octocorallia</taxon>
        <taxon>Malacalcyonacea</taxon>
        <taxon>Plexauridae</taxon>
        <taxon>Paramuricea</taxon>
    </lineage>
</organism>
<dbReference type="CDD" id="cd01647">
    <property type="entry name" value="RT_LTR"/>
    <property type="match status" value="1"/>
</dbReference>
<dbReference type="InterPro" id="IPR043502">
    <property type="entry name" value="DNA/RNA_pol_sf"/>
</dbReference>
<dbReference type="Proteomes" id="UP001152795">
    <property type="component" value="Unassembled WGS sequence"/>
</dbReference>
<evidence type="ECO:0000313" key="3">
    <source>
        <dbReference type="Proteomes" id="UP001152795"/>
    </source>
</evidence>
<dbReference type="AlphaFoldDB" id="A0A7D9L9J3"/>
<dbReference type="InterPro" id="IPR043128">
    <property type="entry name" value="Rev_trsase/Diguanyl_cyclase"/>
</dbReference>
<proteinExistence type="predicted"/>
<dbReference type="EMBL" id="CACRXK020015564">
    <property type="protein sequence ID" value="CAB4028566.1"/>
    <property type="molecule type" value="Genomic_DNA"/>
</dbReference>